<proteinExistence type="predicted"/>
<dbReference type="EMBL" id="LAZR01026113">
    <property type="protein sequence ID" value="KKL69757.1"/>
    <property type="molecule type" value="Genomic_DNA"/>
</dbReference>
<evidence type="ECO:0008006" key="2">
    <source>
        <dbReference type="Google" id="ProtNLM"/>
    </source>
</evidence>
<protein>
    <recommendedName>
        <fullName evidence="2">SprT-like domain-containing protein</fullName>
    </recommendedName>
</protein>
<organism evidence="1">
    <name type="scientific">marine sediment metagenome</name>
    <dbReference type="NCBI Taxonomy" id="412755"/>
    <lineage>
        <taxon>unclassified sequences</taxon>
        <taxon>metagenomes</taxon>
        <taxon>ecological metagenomes</taxon>
    </lineage>
</organism>
<evidence type="ECO:0000313" key="1">
    <source>
        <dbReference type="EMBL" id="KKL69757.1"/>
    </source>
</evidence>
<name>A0A0F9H387_9ZZZZ</name>
<gene>
    <name evidence="1" type="ORF">LCGC14_2111710</name>
</gene>
<dbReference type="AlphaFoldDB" id="A0A0F9H387"/>
<sequence>MSTVKRPSLVWIGARPYTIEYSHDKIMIKCGEERKALLGTSNHHNLTVLIDDGVAEQTIRDTLWHEIMHLVWYDAGTGDMSMNEEEIVGTLTPRLVSMMRVNPEVMTYMLRSTDAQT</sequence>
<reference evidence="1" key="1">
    <citation type="journal article" date="2015" name="Nature">
        <title>Complex archaea that bridge the gap between prokaryotes and eukaryotes.</title>
        <authorList>
            <person name="Spang A."/>
            <person name="Saw J.H."/>
            <person name="Jorgensen S.L."/>
            <person name="Zaremba-Niedzwiedzka K."/>
            <person name="Martijn J."/>
            <person name="Lind A.E."/>
            <person name="van Eijk R."/>
            <person name="Schleper C."/>
            <person name="Guy L."/>
            <person name="Ettema T.J."/>
        </authorList>
    </citation>
    <scope>NUCLEOTIDE SEQUENCE</scope>
</reference>
<accession>A0A0F9H387</accession>
<comment type="caution">
    <text evidence="1">The sequence shown here is derived from an EMBL/GenBank/DDBJ whole genome shotgun (WGS) entry which is preliminary data.</text>
</comment>